<dbReference type="PROSITE" id="PS51729">
    <property type="entry name" value="GNAT_YJDJ"/>
    <property type="match status" value="1"/>
</dbReference>
<accession>A0ABT6MPA3</accession>
<reference evidence="2" key="1">
    <citation type="journal article" date="2007" name="Int. J. Syst. Evol. Microbiol.">
        <title>Luteimonas composti sp. nov., a moderately thermophilic bacterium isolated from food waste.</title>
        <authorList>
            <person name="Young C.C."/>
            <person name="Kampfer P."/>
            <person name="Chen W.M."/>
            <person name="Yen W.S."/>
            <person name="Arun A.B."/>
            <person name="Lai W.A."/>
            <person name="Shen F.T."/>
            <person name="Rekha P.D."/>
            <person name="Lin K.Y."/>
            <person name="Chou J.H."/>
        </authorList>
    </citation>
    <scope>NUCLEOTIDE SEQUENCE</scope>
    <source>
        <strain evidence="2">CC-YY355</strain>
    </source>
</reference>
<dbReference type="RefSeq" id="WP_280941656.1">
    <property type="nucleotide sequence ID" value="NZ_JARYGX010000013.1"/>
</dbReference>
<protein>
    <submittedName>
        <fullName evidence="2">GNAT family N-acetyltransferase</fullName>
        <ecNumber evidence="2">2.3.1.-</ecNumber>
    </submittedName>
</protein>
<evidence type="ECO:0000313" key="2">
    <source>
        <dbReference type="EMBL" id="MDH7452447.1"/>
    </source>
</evidence>
<dbReference type="CDD" id="cd04301">
    <property type="entry name" value="NAT_SF"/>
    <property type="match status" value="1"/>
</dbReference>
<dbReference type="GO" id="GO:0016746">
    <property type="term" value="F:acyltransferase activity"/>
    <property type="evidence" value="ECO:0007669"/>
    <property type="project" value="UniProtKB-KW"/>
</dbReference>
<comment type="caution">
    <text evidence="2">The sequence shown here is derived from an EMBL/GenBank/DDBJ whole genome shotgun (WGS) entry which is preliminary data.</text>
</comment>
<reference evidence="2" key="2">
    <citation type="submission" date="2023-04" db="EMBL/GenBank/DDBJ databases">
        <authorList>
            <person name="Sun J.-Q."/>
        </authorList>
    </citation>
    <scope>NUCLEOTIDE SEQUENCE</scope>
    <source>
        <strain evidence="2">CC-YY355</strain>
    </source>
</reference>
<proteinExistence type="predicted"/>
<keyword evidence="2" id="KW-0808">Transferase</keyword>
<feature type="domain" description="N-acetyltransferase" evidence="1">
    <location>
        <begin position="3"/>
        <end position="88"/>
    </location>
</feature>
<keyword evidence="2" id="KW-0012">Acyltransferase</keyword>
<evidence type="ECO:0000313" key="3">
    <source>
        <dbReference type="Proteomes" id="UP001160550"/>
    </source>
</evidence>
<sequence length="90" mass="9929">MDVEHRPGQGFHIDLDGHRAVLDYTLGDGRMRITHTGVPTELRGRGIAGQLVRAAFDHARAQGLRVVPQCEYAAAWLERHPGYADLADQA</sequence>
<keyword evidence="3" id="KW-1185">Reference proteome</keyword>
<organism evidence="2 3">
    <name type="scientific">Luteimonas composti</name>
    <dbReference type="NCBI Taxonomy" id="398257"/>
    <lineage>
        <taxon>Bacteria</taxon>
        <taxon>Pseudomonadati</taxon>
        <taxon>Pseudomonadota</taxon>
        <taxon>Gammaproteobacteria</taxon>
        <taxon>Lysobacterales</taxon>
        <taxon>Lysobacteraceae</taxon>
        <taxon>Luteimonas</taxon>
    </lineage>
</organism>
<name>A0ABT6MPA3_9GAMM</name>
<dbReference type="PANTHER" id="PTHR31435:SF9">
    <property type="entry name" value="PROTEIN NATD1"/>
    <property type="match status" value="1"/>
</dbReference>
<dbReference type="EC" id="2.3.1.-" evidence="2"/>
<gene>
    <name evidence="2" type="ORF">QF205_05020</name>
</gene>
<dbReference type="Pfam" id="PF14542">
    <property type="entry name" value="Acetyltransf_CG"/>
    <property type="match status" value="1"/>
</dbReference>
<dbReference type="Gene3D" id="3.40.630.30">
    <property type="match status" value="1"/>
</dbReference>
<dbReference type="PANTHER" id="PTHR31435">
    <property type="entry name" value="PROTEIN NATD1"/>
    <property type="match status" value="1"/>
</dbReference>
<dbReference type="InterPro" id="IPR045057">
    <property type="entry name" value="Gcn5-rel_NAT"/>
</dbReference>
<evidence type="ECO:0000259" key="1">
    <source>
        <dbReference type="PROSITE" id="PS51729"/>
    </source>
</evidence>
<dbReference type="EMBL" id="JARYGX010000013">
    <property type="protein sequence ID" value="MDH7452447.1"/>
    <property type="molecule type" value="Genomic_DNA"/>
</dbReference>
<dbReference type="InterPro" id="IPR031165">
    <property type="entry name" value="GNAT_YJDJ"/>
</dbReference>
<dbReference type="SUPFAM" id="SSF55729">
    <property type="entry name" value="Acyl-CoA N-acyltransferases (Nat)"/>
    <property type="match status" value="1"/>
</dbReference>
<dbReference type="InterPro" id="IPR016181">
    <property type="entry name" value="Acyl_CoA_acyltransferase"/>
</dbReference>
<dbReference type="Proteomes" id="UP001160550">
    <property type="component" value="Unassembled WGS sequence"/>
</dbReference>